<evidence type="ECO:0000313" key="3">
    <source>
        <dbReference type="EMBL" id="OFC72176.1"/>
    </source>
</evidence>
<proteinExistence type="predicted"/>
<dbReference type="EMBL" id="MDHN01000007">
    <property type="protein sequence ID" value="OFC72176.1"/>
    <property type="molecule type" value="Genomic_DNA"/>
</dbReference>
<dbReference type="AlphaFoldDB" id="A0A1E7ZFA3"/>
<dbReference type="Pfam" id="PF01832">
    <property type="entry name" value="Glucosaminidase"/>
    <property type="match status" value="1"/>
</dbReference>
<dbReference type="PANTHER" id="PTHR40572:SF1">
    <property type="entry name" value="PROTEIN BAX"/>
    <property type="match status" value="1"/>
</dbReference>
<evidence type="ECO:0000259" key="2">
    <source>
        <dbReference type="SMART" id="SM00047"/>
    </source>
</evidence>
<organism evidence="3 4">
    <name type="scientific">Alteromonas confluentis</name>
    <dbReference type="NCBI Taxonomy" id="1656094"/>
    <lineage>
        <taxon>Bacteria</taxon>
        <taxon>Pseudomonadati</taxon>
        <taxon>Pseudomonadota</taxon>
        <taxon>Gammaproteobacteria</taxon>
        <taxon>Alteromonadales</taxon>
        <taxon>Alteromonadaceae</taxon>
        <taxon>Alteromonas/Salinimonas group</taxon>
        <taxon>Alteromonas</taxon>
    </lineage>
</organism>
<dbReference type="SMART" id="SM00047">
    <property type="entry name" value="LYZ2"/>
    <property type="match status" value="1"/>
</dbReference>
<accession>A0A1E7ZFA3</accession>
<dbReference type="STRING" id="1656094.BFC18_04260"/>
<keyword evidence="1" id="KW-1133">Transmembrane helix</keyword>
<protein>
    <submittedName>
        <fullName evidence="3">Mannosyl-glycoprotein endo-beta-N-acetylglucosamidase</fullName>
    </submittedName>
</protein>
<evidence type="ECO:0000313" key="4">
    <source>
        <dbReference type="Proteomes" id="UP000175691"/>
    </source>
</evidence>
<gene>
    <name evidence="3" type="ORF">BFC18_04260</name>
</gene>
<dbReference type="OrthoDB" id="9788155at2"/>
<name>A0A1E7ZFA3_9ALTE</name>
<keyword evidence="4" id="KW-1185">Reference proteome</keyword>
<comment type="caution">
    <text evidence="3">The sequence shown here is derived from an EMBL/GenBank/DDBJ whole genome shotgun (WGS) entry which is preliminary data.</text>
</comment>
<dbReference type="Gene3D" id="1.10.530.10">
    <property type="match status" value="1"/>
</dbReference>
<dbReference type="InterPro" id="IPR053195">
    <property type="entry name" value="Bax-like"/>
</dbReference>
<keyword evidence="1" id="KW-0472">Membrane</keyword>
<dbReference type="PANTHER" id="PTHR40572">
    <property type="entry name" value="PROTEIN BAX"/>
    <property type="match status" value="1"/>
</dbReference>
<evidence type="ECO:0000256" key="1">
    <source>
        <dbReference type="SAM" id="Phobius"/>
    </source>
</evidence>
<keyword evidence="1" id="KW-0812">Transmembrane</keyword>
<reference evidence="3 4" key="1">
    <citation type="submission" date="2016-08" db="EMBL/GenBank/DDBJ databases">
        <authorList>
            <person name="Seilhamer J.J."/>
        </authorList>
    </citation>
    <scope>NUCLEOTIDE SEQUENCE [LARGE SCALE GENOMIC DNA]</scope>
    <source>
        <strain evidence="3 4">KCTC 42603</strain>
    </source>
</reference>
<sequence>MHKRETMNIVLITVAILLVIVINAWIMSSREPDILDIPITEQADEPVPDFIDIENVQEKKEAFFNYLRPEVEKQNEYLLSLRHYIQTLQRQISLGETLTEDDQERVVWLVNEYKVDEDAEIDDQLQTLLRRVDILPVSLVLAQAANESAWGTSRFARKGYNFFGLWCFRKGCGFVPARRTEGADHEVAKFPNLSKATYTYMRNINRHNAYKELRTIRSTLRSNQLPVTGVALAEGLMNYSERGIAYVEELQAMIRYNRDYM</sequence>
<dbReference type="GO" id="GO:0004040">
    <property type="term" value="F:amidase activity"/>
    <property type="evidence" value="ECO:0007669"/>
    <property type="project" value="InterPro"/>
</dbReference>
<feature type="domain" description="Mannosyl-glycoprotein endo-beta-N-acetylglucosamidase-like" evidence="2">
    <location>
        <begin position="116"/>
        <end position="247"/>
    </location>
</feature>
<dbReference type="Proteomes" id="UP000175691">
    <property type="component" value="Unassembled WGS sequence"/>
</dbReference>
<dbReference type="InterPro" id="IPR002901">
    <property type="entry name" value="MGlyc_endo_b_GlcNAc-like_dom"/>
</dbReference>
<dbReference type="RefSeq" id="WP_070123706.1">
    <property type="nucleotide sequence ID" value="NZ_MDHN01000007.1"/>
</dbReference>
<feature type="transmembrane region" description="Helical" evidence="1">
    <location>
        <begin position="7"/>
        <end position="27"/>
    </location>
</feature>